<accession>A0A0R3CDJ7</accession>
<evidence type="ECO:0000313" key="3">
    <source>
        <dbReference type="Proteomes" id="UP000051380"/>
    </source>
</evidence>
<comment type="caution">
    <text evidence="2">The sequence shown here is derived from an EMBL/GenBank/DDBJ whole genome shotgun (WGS) entry which is preliminary data.</text>
</comment>
<keyword evidence="1" id="KW-0732">Signal</keyword>
<gene>
    <name evidence="2" type="ORF">AOQ72_27105</name>
</gene>
<feature type="chain" id="PRO_5006434140" evidence="1">
    <location>
        <begin position="21"/>
        <end position="72"/>
    </location>
</feature>
<sequence length="72" mass="7357">MRACPVALLAAILWSARGRAGTRNQLEPSCTAVTTPADKMINACEGIIAWEVQGHGPPSGTSSIAAKPGAAR</sequence>
<name>A0A0R3CDJ7_9BRAD</name>
<evidence type="ECO:0000256" key="1">
    <source>
        <dbReference type="SAM" id="SignalP"/>
    </source>
</evidence>
<feature type="signal peptide" evidence="1">
    <location>
        <begin position="1"/>
        <end position="20"/>
    </location>
</feature>
<evidence type="ECO:0000313" key="2">
    <source>
        <dbReference type="EMBL" id="KRP93291.1"/>
    </source>
</evidence>
<dbReference type="EMBL" id="LJYF01000030">
    <property type="protein sequence ID" value="KRP93291.1"/>
    <property type="molecule type" value="Genomic_DNA"/>
</dbReference>
<proteinExistence type="predicted"/>
<reference evidence="2 3" key="1">
    <citation type="submission" date="2015-09" db="EMBL/GenBank/DDBJ databases">
        <title>Draft Genome Sequence of the Strain BR 3267 (Bradyrhizobium yuanmingense) recommended as inoculant for cowpea in Brazil.</title>
        <authorList>
            <person name="Simoes-Araujo J.L."/>
            <person name="Zilli J.E."/>
        </authorList>
    </citation>
    <scope>NUCLEOTIDE SEQUENCE [LARGE SCALE GENOMIC DNA]</scope>
    <source>
        <strain evidence="2 3">BR3267</strain>
    </source>
</reference>
<dbReference type="Proteomes" id="UP000051380">
    <property type="component" value="Unassembled WGS sequence"/>
</dbReference>
<dbReference type="AlphaFoldDB" id="A0A0R3CDJ7"/>
<protein>
    <submittedName>
        <fullName evidence="2">Uncharacterized protein</fullName>
    </submittedName>
</protein>
<organism evidence="2 3">
    <name type="scientific">Bradyrhizobium yuanmingense</name>
    <dbReference type="NCBI Taxonomy" id="108015"/>
    <lineage>
        <taxon>Bacteria</taxon>
        <taxon>Pseudomonadati</taxon>
        <taxon>Pseudomonadota</taxon>
        <taxon>Alphaproteobacteria</taxon>
        <taxon>Hyphomicrobiales</taxon>
        <taxon>Nitrobacteraceae</taxon>
        <taxon>Bradyrhizobium</taxon>
    </lineage>
</organism>